<organism evidence="1 2">
    <name type="scientific">Lachnoclostridium phytofermentans</name>
    <dbReference type="NCBI Taxonomy" id="66219"/>
    <lineage>
        <taxon>Bacteria</taxon>
        <taxon>Bacillati</taxon>
        <taxon>Bacillota</taxon>
        <taxon>Clostridia</taxon>
        <taxon>Lachnospirales</taxon>
        <taxon>Lachnospiraceae</taxon>
    </lineage>
</organism>
<evidence type="ECO:0000313" key="2">
    <source>
        <dbReference type="Proteomes" id="UP000262969"/>
    </source>
</evidence>
<name>A0A3D2XBA6_9FIRM</name>
<dbReference type="GO" id="GO:0005829">
    <property type="term" value="C:cytosol"/>
    <property type="evidence" value="ECO:0007669"/>
    <property type="project" value="TreeGrafter"/>
</dbReference>
<dbReference type="GO" id="GO:0004713">
    <property type="term" value="F:protein tyrosine kinase activity"/>
    <property type="evidence" value="ECO:0007669"/>
    <property type="project" value="TreeGrafter"/>
</dbReference>
<gene>
    <name evidence="1" type="ORF">DHW61_14675</name>
</gene>
<dbReference type="EMBL" id="DPVV01000486">
    <property type="protein sequence ID" value="HCL03628.1"/>
    <property type="molecule type" value="Genomic_DNA"/>
</dbReference>
<dbReference type="InterPro" id="IPR036412">
    <property type="entry name" value="HAD-like_sf"/>
</dbReference>
<reference evidence="1 2" key="1">
    <citation type="journal article" date="2018" name="Nat. Biotechnol.">
        <title>A standardized bacterial taxonomy based on genome phylogeny substantially revises the tree of life.</title>
        <authorList>
            <person name="Parks D.H."/>
            <person name="Chuvochina M."/>
            <person name="Waite D.W."/>
            <person name="Rinke C."/>
            <person name="Skarshewski A."/>
            <person name="Chaumeil P.A."/>
            <person name="Hugenholtz P."/>
        </authorList>
    </citation>
    <scope>NUCLEOTIDE SEQUENCE [LARGE SCALE GENOMIC DNA]</scope>
    <source>
        <strain evidence="1">UBA11728</strain>
    </source>
</reference>
<evidence type="ECO:0000313" key="1">
    <source>
        <dbReference type="EMBL" id="HCL03628.1"/>
    </source>
</evidence>
<dbReference type="InterPro" id="IPR050155">
    <property type="entry name" value="HAD-like_hydrolase_sf"/>
</dbReference>
<dbReference type="SFLD" id="SFLDG01129">
    <property type="entry name" value="C1.5:_HAD__Beta-PGM__Phosphata"/>
    <property type="match status" value="1"/>
</dbReference>
<dbReference type="SUPFAM" id="SSF56784">
    <property type="entry name" value="HAD-like"/>
    <property type="match status" value="1"/>
</dbReference>
<dbReference type="PANTHER" id="PTHR43434">
    <property type="entry name" value="PHOSPHOGLYCOLATE PHOSPHATASE"/>
    <property type="match status" value="1"/>
</dbReference>
<dbReference type="SFLD" id="SFLDG01135">
    <property type="entry name" value="C1.5.6:_HAD__Beta-PGM__Phospha"/>
    <property type="match status" value="1"/>
</dbReference>
<dbReference type="FunFam" id="3.40.50.1000:FF:000022">
    <property type="entry name" value="Phosphoglycolate phosphatase"/>
    <property type="match status" value="1"/>
</dbReference>
<dbReference type="Pfam" id="PF13419">
    <property type="entry name" value="HAD_2"/>
    <property type="match status" value="1"/>
</dbReference>
<dbReference type="InterPro" id="IPR023214">
    <property type="entry name" value="HAD_sf"/>
</dbReference>
<dbReference type="InterPro" id="IPR006439">
    <property type="entry name" value="HAD-SF_hydro_IA"/>
</dbReference>
<dbReference type="AlphaFoldDB" id="A0A3D2XBA6"/>
<dbReference type="Gene3D" id="3.40.50.1000">
    <property type="entry name" value="HAD superfamily/HAD-like"/>
    <property type="match status" value="1"/>
</dbReference>
<proteinExistence type="predicted"/>
<protein>
    <submittedName>
        <fullName evidence="1">Phosphoglycolate phosphatase</fullName>
    </submittedName>
</protein>
<dbReference type="Proteomes" id="UP000262969">
    <property type="component" value="Unassembled WGS sequence"/>
</dbReference>
<dbReference type="Gene3D" id="1.10.150.240">
    <property type="entry name" value="Putative phosphatase, domain 2"/>
    <property type="match status" value="1"/>
</dbReference>
<accession>A0A3D2XBA6</accession>
<comment type="caution">
    <text evidence="1">The sequence shown here is derived from an EMBL/GenBank/DDBJ whole genome shotgun (WGS) entry which is preliminary data.</text>
</comment>
<sequence>MNYDYILFDLDGTLTDPKLGITKSFAYALKYFDIPIENLDSLCKYIGPPIMDSFMDCGLSKEKTLEAIEKYREYFKDHGIYENEVYDGVAQLLATLKSRNKKIMLATSKPEVFAKQILEHFELLTYFDFVGGSELNGNRSEKSEVIQYVLEEGKVTDLSKAVMIGDRKYDILGAKEVGIDSIGVLNGYGDQEELIAAGADAIVTSVCELVDREEFL</sequence>
<dbReference type="NCBIfam" id="TIGR01549">
    <property type="entry name" value="HAD-SF-IA-v1"/>
    <property type="match status" value="1"/>
</dbReference>
<dbReference type="InterPro" id="IPR041492">
    <property type="entry name" value="HAD_2"/>
</dbReference>
<dbReference type="PANTHER" id="PTHR43434:SF20">
    <property type="entry name" value="5'-NUCLEOTIDASE"/>
    <property type="match status" value="1"/>
</dbReference>
<dbReference type="InterPro" id="IPR023198">
    <property type="entry name" value="PGP-like_dom2"/>
</dbReference>
<dbReference type="SFLD" id="SFLDS00003">
    <property type="entry name" value="Haloacid_Dehalogenase"/>
    <property type="match status" value="1"/>
</dbReference>